<dbReference type="EMBL" id="JAUHHV010000005">
    <property type="protein sequence ID" value="KAK1425702.1"/>
    <property type="molecule type" value="Genomic_DNA"/>
</dbReference>
<evidence type="ECO:0000256" key="1">
    <source>
        <dbReference type="ARBA" id="ARBA00011073"/>
    </source>
</evidence>
<dbReference type="Pfam" id="PF17766">
    <property type="entry name" value="fn3_6"/>
    <property type="match status" value="1"/>
</dbReference>
<gene>
    <name evidence="4" type="ORF">QVD17_21057</name>
</gene>
<name>A0AAD8NYJ9_TARER</name>
<keyword evidence="2" id="KW-0732">Signal</keyword>
<dbReference type="InterPro" id="IPR045051">
    <property type="entry name" value="SBT"/>
</dbReference>
<sequence>MCPVSRGFEFSSPYPERALAYGSGMIDLIRAKDPGLVYEMSVEELQKVWCSLTNASLSRTCRKTLEEHQLIYPSISFRVQENKPFIITFNRRVKNIGYKNSRYWAHVNGDRSMLHVVVKPNVLRFKNVNEEKDFTIDVGGSNMKLGTVAEVSLIWSDGHHKVRSPILIYAIEVPKIEDGKYLPI</sequence>
<feature type="domain" description="Subtilisin-like protease fibronectin type-III" evidence="3">
    <location>
        <begin position="71"/>
        <end position="168"/>
    </location>
</feature>
<protein>
    <recommendedName>
        <fullName evidence="3">Subtilisin-like protease fibronectin type-III domain-containing protein</fullName>
    </recommendedName>
</protein>
<dbReference type="Gene3D" id="2.60.40.2310">
    <property type="match status" value="1"/>
</dbReference>
<proteinExistence type="inferred from homology"/>
<comment type="caution">
    <text evidence="4">The sequence shown here is derived from an EMBL/GenBank/DDBJ whole genome shotgun (WGS) entry which is preliminary data.</text>
</comment>
<comment type="similarity">
    <text evidence="1">Belongs to the peptidase S8 family.</text>
</comment>
<evidence type="ECO:0000313" key="5">
    <source>
        <dbReference type="Proteomes" id="UP001229421"/>
    </source>
</evidence>
<dbReference type="PANTHER" id="PTHR10795">
    <property type="entry name" value="PROPROTEIN CONVERTASE SUBTILISIN/KEXIN"/>
    <property type="match status" value="1"/>
</dbReference>
<evidence type="ECO:0000259" key="3">
    <source>
        <dbReference type="Pfam" id="PF17766"/>
    </source>
</evidence>
<reference evidence="4" key="1">
    <citation type="journal article" date="2023" name="bioRxiv">
        <title>Improved chromosome-level genome assembly for marigold (Tagetes erecta).</title>
        <authorList>
            <person name="Jiang F."/>
            <person name="Yuan L."/>
            <person name="Wang S."/>
            <person name="Wang H."/>
            <person name="Xu D."/>
            <person name="Wang A."/>
            <person name="Fan W."/>
        </authorList>
    </citation>
    <scope>NUCLEOTIDE SEQUENCE</scope>
    <source>
        <strain evidence="4">WSJ</strain>
        <tissue evidence="4">Leaf</tissue>
    </source>
</reference>
<keyword evidence="5" id="KW-1185">Reference proteome</keyword>
<evidence type="ECO:0000313" key="4">
    <source>
        <dbReference type="EMBL" id="KAK1425702.1"/>
    </source>
</evidence>
<dbReference type="InterPro" id="IPR041469">
    <property type="entry name" value="Subtilisin-like_FN3"/>
</dbReference>
<accession>A0AAD8NYJ9</accession>
<evidence type="ECO:0000256" key="2">
    <source>
        <dbReference type="ARBA" id="ARBA00022729"/>
    </source>
</evidence>
<organism evidence="4 5">
    <name type="scientific">Tagetes erecta</name>
    <name type="common">African marigold</name>
    <dbReference type="NCBI Taxonomy" id="13708"/>
    <lineage>
        <taxon>Eukaryota</taxon>
        <taxon>Viridiplantae</taxon>
        <taxon>Streptophyta</taxon>
        <taxon>Embryophyta</taxon>
        <taxon>Tracheophyta</taxon>
        <taxon>Spermatophyta</taxon>
        <taxon>Magnoliopsida</taxon>
        <taxon>eudicotyledons</taxon>
        <taxon>Gunneridae</taxon>
        <taxon>Pentapetalae</taxon>
        <taxon>asterids</taxon>
        <taxon>campanulids</taxon>
        <taxon>Asterales</taxon>
        <taxon>Asteraceae</taxon>
        <taxon>Asteroideae</taxon>
        <taxon>Heliantheae alliance</taxon>
        <taxon>Tageteae</taxon>
        <taxon>Tagetes</taxon>
    </lineage>
</organism>
<dbReference type="Proteomes" id="UP001229421">
    <property type="component" value="Unassembled WGS sequence"/>
</dbReference>
<dbReference type="AlphaFoldDB" id="A0AAD8NYJ9"/>